<dbReference type="Pfam" id="PF25547">
    <property type="entry name" value="WXG100_2"/>
    <property type="match status" value="1"/>
</dbReference>
<keyword evidence="1" id="KW-0812">Transmembrane</keyword>
<evidence type="ECO:0000259" key="2">
    <source>
        <dbReference type="Pfam" id="PF25547"/>
    </source>
</evidence>
<keyword evidence="4" id="KW-1185">Reference proteome</keyword>
<dbReference type="EMBL" id="FSQT01000002">
    <property type="protein sequence ID" value="SIN44449.1"/>
    <property type="molecule type" value="Genomic_DNA"/>
</dbReference>
<proteinExistence type="predicted"/>
<dbReference type="Proteomes" id="UP000185124">
    <property type="component" value="Unassembled WGS sequence"/>
</dbReference>
<dbReference type="STRING" id="709881.SAMN04489832_7255"/>
<evidence type="ECO:0000256" key="1">
    <source>
        <dbReference type="SAM" id="Phobius"/>
    </source>
</evidence>
<organism evidence="3 4">
    <name type="scientific">Micromonospora cremea</name>
    <dbReference type="NCBI Taxonomy" id="709881"/>
    <lineage>
        <taxon>Bacteria</taxon>
        <taxon>Bacillati</taxon>
        <taxon>Actinomycetota</taxon>
        <taxon>Actinomycetes</taxon>
        <taxon>Micromonosporales</taxon>
        <taxon>Micromonosporaceae</taxon>
        <taxon>Micromonospora</taxon>
    </lineage>
</organism>
<dbReference type="OrthoDB" id="2677932at2"/>
<feature type="transmembrane region" description="Helical" evidence="1">
    <location>
        <begin position="114"/>
        <end position="137"/>
    </location>
</feature>
<accession>A0A1N6BDL8</accession>
<feature type="transmembrane region" description="Helical" evidence="1">
    <location>
        <begin position="85"/>
        <end position="107"/>
    </location>
</feature>
<sequence>MGLQLPGELVTALGWIGFSWPEGDEEKLFEMGQAWIDFAGTVADASGEAGAAAAAVMSQQSGEAMQAFAQWWAKPESGPGTLPDYAQAAMLVGTGLIICAGIVLALKIQMIVQLAIFAFQVAQAIATAVVTFGASLAEIPIFQMITREIVGLLIDQVITELISG</sequence>
<keyword evidence="1" id="KW-1133">Transmembrane helix</keyword>
<dbReference type="InterPro" id="IPR057746">
    <property type="entry name" value="CpnT-like_N"/>
</dbReference>
<name>A0A1N6BDL8_9ACTN</name>
<protein>
    <recommendedName>
        <fullName evidence="2">Outer membrane channel protein CpnT-like N-terminal domain-containing protein</fullName>
    </recommendedName>
</protein>
<dbReference type="AlphaFoldDB" id="A0A1N6BDL8"/>
<evidence type="ECO:0000313" key="4">
    <source>
        <dbReference type="Proteomes" id="UP000185124"/>
    </source>
</evidence>
<dbReference type="RefSeq" id="WP_074318689.1">
    <property type="nucleotide sequence ID" value="NZ_FSQT01000002.1"/>
</dbReference>
<keyword evidence="1" id="KW-0472">Membrane</keyword>
<feature type="domain" description="Outer membrane channel protein CpnT-like N-terminal" evidence="2">
    <location>
        <begin position="16"/>
        <end position="147"/>
    </location>
</feature>
<reference evidence="4" key="1">
    <citation type="submission" date="2016-12" db="EMBL/GenBank/DDBJ databases">
        <authorList>
            <person name="Varghese N."/>
            <person name="Submissions S."/>
        </authorList>
    </citation>
    <scope>NUCLEOTIDE SEQUENCE [LARGE SCALE GENOMIC DNA]</scope>
    <source>
        <strain evidence="4">DSM 45599</strain>
    </source>
</reference>
<gene>
    <name evidence="3" type="ORF">SAMN04489832_7255</name>
</gene>
<evidence type="ECO:0000313" key="3">
    <source>
        <dbReference type="EMBL" id="SIN44449.1"/>
    </source>
</evidence>